<dbReference type="Proteomes" id="UP000030693">
    <property type="component" value="Unassembled WGS sequence"/>
</dbReference>
<evidence type="ECO:0000313" key="5">
    <source>
        <dbReference type="EMBL" id="KCV67406.1"/>
    </source>
</evidence>
<evidence type="ECO:0000313" key="6">
    <source>
        <dbReference type="Proteomes" id="UP000030693"/>
    </source>
</evidence>
<sequence>MNNRGLSRRRQRHEARKTQGPGFHAESGAAHLSSSLSAKKAKKTSKKREPSLAELKQRMLNAFENDDYDDDGSLLAADVDDGAGGGPDVDDRGFVKIDLGKLGFNPMGGNPDDDEEIDEDEAFGESDEDTYGDILNTIAERTKNFSRLNASDRKRRHVADDDEDDEEDDSDEDPSMAGYYSGDDEDEYAGTDSLADMLMAGVGASDDDYPGIQTDSDSEEELSFAGEDASDSDAEDAEDAAFLAEFTARHRQAEGSAARDAEVSRVQAVKLVQSIDGAQPEQTEAYAESEMNLQPSAGLSLRDLISSASRLDTTASGMKGQLKSLKKIRDAELAPVHSVEAERLTREAAYNMAKDSVTEWQPFVARLNSMEFVSFPLMDTSVSNQRLNSINELASTHESETALEKDIQVLLETAGLQNEASIAALEEDDDQMKALTAEEMAERRAQLARMRHLLLSNELKQARQAKIKSKAFRRVKKRERERKELSIDEMAAVDPQAARERLERMEMQRLEERMTQRHRGGGKWSREMAKRGVRPNELLRGAMDEQSRISEELRTKRTLSLDAGLGGGSYSDEDDGALSDGLDVVRPGHGAGLRAVIAGATLDPGAAIGQSSEASASRSLAAALSGRGSAVAAGGASLDDHGDEFLLDMDVTGGGNGGGAEPQANPFAIALDQKDLVERAFEGDDVFEADFQKEKDHDMELNLPDLPPADVPGWGSWGGEGARPSQAAQRREAKRQRTIEKIKSAARAGRSDANLAHVIINDRVNKKQSKLHADILPHGFSTRSQYDNLISRPVGAAFNTQTAAERATRPRVMTKAGHIIEAPRSAKMTLPGRTISGKE</sequence>
<reference evidence="5" key="1">
    <citation type="submission" date="2013-04" db="EMBL/GenBank/DDBJ databases">
        <title>The Genome Sequence of Fonticula alba ATCC 38817.</title>
        <authorList>
            <consortium name="The Broad Institute Genomics Platform"/>
            <person name="Russ C."/>
            <person name="Cuomo C."/>
            <person name="Burger G."/>
            <person name="Gray M.W."/>
            <person name="Holland P.W.H."/>
            <person name="King N."/>
            <person name="Lang F.B.F."/>
            <person name="Roger A.J."/>
            <person name="Ruiz-Trillo I."/>
            <person name="Brown M."/>
            <person name="Walker B."/>
            <person name="Young S."/>
            <person name="Zeng Q."/>
            <person name="Gargeya S."/>
            <person name="Fitzgerald M."/>
            <person name="Haas B."/>
            <person name="Abouelleil A."/>
            <person name="Allen A.W."/>
            <person name="Alvarado L."/>
            <person name="Arachchi H.M."/>
            <person name="Berlin A.M."/>
            <person name="Chapman S.B."/>
            <person name="Gainer-Dewar J."/>
            <person name="Goldberg J."/>
            <person name="Griggs A."/>
            <person name="Gujja S."/>
            <person name="Hansen M."/>
            <person name="Howarth C."/>
            <person name="Imamovic A."/>
            <person name="Ireland A."/>
            <person name="Larimer J."/>
            <person name="McCowan C."/>
            <person name="Murphy C."/>
            <person name="Pearson M."/>
            <person name="Poon T.W."/>
            <person name="Priest M."/>
            <person name="Roberts A."/>
            <person name="Saif S."/>
            <person name="Shea T."/>
            <person name="Sisk P."/>
            <person name="Sykes S."/>
            <person name="Wortman J."/>
            <person name="Nusbaum C."/>
            <person name="Birren B."/>
        </authorList>
    </citation>
    <scope>NUCLEOTIDE SEQUENCE [LARGE SCALE GENOMIC DNA]</scope>
    <source>
        <strain evidence="5">ATCC 38817</strain>
    </source>
</reference>
<dbReference type="GO" id="GO:0032040">
    <property type="term" value="C:small-subunit processome"/>
    <property type="evidence" value="ECO:0007669"/>
    <property type="project" value="InterPro"/>
</dbReference>
<comment type="subcellular location">
    <subcellularLocation>
        <location evidence="1">Nucleus</location>
        <location evidence="1">Nucleolus</location>
    </subcellularLocation>
</comment>
<evidence type="ECO:0000256" key="1">
    <source>
        <dbReference type="ARBA" id="ARBA00004604"/>
    </source>
</evidence>
<feature type="compositionally biased region" description="Basic residues" evidence="4">
    <location>
        <begin position="1"/>
        <end position="15"/>
    </location>
</feature>
<name>A0A058YZV6_FONAL</name>
<feature type="region of interest" description="Disordered" evidence="4">
    <location>
        <begin position="1"/>
        <end position="91"/>
    </location>
</feature>
<feature type="compositionally biased region" description="Basic and acidic residues" evidence="4">
    <location>
        <begin position="47"/>
        <end position="57"/>
    </location>
</feature>
<keyword evidence="3" id="KW-0539">Nucleus</keyword>
<keyword evidence="2" id="KW-0597">Phosphoprotein</keyword>
<keyword evidence="6" id="KW-1185">Reference proteome</keyword>
<dbReference type="RefSeq" id="XP_009498193.1">
    <property type="nucleotide sequence ID" value="XM_009499918.1"/>
</dbReference>
<dbReference type="PANTHER" id="PTHR14150:SF12">
    <property type="entry name" value="U3 SMALL NUCLEOLAR RNA-ASSOCIATED PROTEIN 14 HOMOLOG A"/>
    <property type="match status" value="1"/>
</dbReference>
<dbReference type="InterPro" id="IPR006709">
    <property type="entry name" value="SSU_processome_Utp14"/>
</dbReference>
<organism evidence="5">
    <name type="scientific">Fonticula alba</name>
    <name type="common">Slime mold</name>
    <dbReference type="NCBI Taxonomy" id="691883"/>
    <lineage>
        <taxon>Eukaryota</taxon>
        <taxon>Rotosphaerida</taxon>
        <taxon>Fonticulaceae</taxon>
        <taxon>Fonticula</taxon>
    </lineage>
</organism>
<feature type="compositionally biased region" description="Acidic residues" evidence="4">
    <location>
        <begin position="160"/>
        <end position="174"/>
    </location>
</feature>
<feature type="compositionally biased region" description="Acidic residues" evidence="4">
    <location>
        <begin position="216"/>
        <end position="237"/>
    </location>
</feature>
<evidence type="ECO:0000256" key="4">
    <source>
        <dbReference type="SAM" id="MobiDB-lite"/>
    </source>
</evidence>
<dbReference type="GO" id="GO:0006364">
    <property type="term" value="P:rRNA processing"/>
    <property type="evidence" value="ECO:0007669"/>
    <property type="project" value="InterPro"/>
</dbReference>
<accession>A0A058YZV6</accession>
<evidence type="ECO:0008006" key="7">
    <source>
        <dbReference type="Google" id="ProtNLM"/>
    </source>
</evidence>
<evidence type="ECO:0000256" key="3">
    <source>
        <dbReference type="ARBA" id="ARBA00023242"/>
    </source>
</evidence>
<dbReference type="EMBL" id="KB932223">
    <property type="protein sequence ID" value="KCV67406.1"/>
    <property type="molecule type" value="Genomic_DNA"/>
</dbReference>
<protein>
    <recommendedName>
        <fullName evidence="7">U3 small nucleolar RNA-associated protein 14</fullName>
    </recommendedName>
</protein>
<proteinExistence type="predicted"/>
<dbReference type="STRING" id="691883.A0A058YZV6"/>
<gene>
    <name evidence="5" type="ORF">H696_06175</name>
</gene>
<dbReference type="OMA" id="EHALSGW"/>
<dbReference type="AlphaFoldDB" id="A0A058YZV6"/>
<feature type="region of interest" description="Disordered" evidence="4">
    <location>
        <begin position="149"/>
        <end position="237"/>
    </location>
</feature>
<dbReference type="GeneID" id="20530900"/>
<feature type="compositionally biased region" description="Low complexity" evidence="4">
    <location>
        <begin position="25"/>
        <end position="38"/>
    </location>
</feature>
<dbReference type="PANTHER" id="PTHR14150">
    <property type="entry name" value="U3 SMALL NUCLEOLAR RNA-ASSOCIATED PROTEIN 14"/>
    <property type="match status" value="1"/>
</dbReference>
<dbReference type="OrthoDB" id="277439at2759"/>
<dbReference type="Pfam" id="PF04615">
    <property type="entry name" value="Utp14"/>
    <property type="match status" value="2"/>
</dbReference>
<dbReference type="eggNOG" id="KOG2172">
    <property type="taxonomic scope" value="Eukaryota"/>
</dbReference>
<evidence type="ECO:0000256" key="2">
    <source>
        <dbReference type="ARBA" id="ARBA00022553"/>
    </source>
</evidence>